<protein>
    <recommendedName>
        <fullName evidence="3">Methyltransferase type 11 domain-containing protein</fullName>
    </recommendedName>
</protein>
<dbReference type="GO" id="GO:0008757">
    <property type="term" value="F:S-adenosylmethionine-dependent methyltransferase activity"/>
    <property type="evidence" value="ECO:0007669"/>
    <property type="project" value="InterPro"/>
</dbReference>
<dbReference type="InterPro" id="IPR029063">
    <property type="entry name" value="SAM-dependent_MTases_sf"/>
</dbReference>
<feature type="transmembrane region" description="Helical" evidence="2">
    <location>
        <begin position="6"/>
        <end position="28"/>
    </location>
</feature>
<evidence type="ECO:0000256" key="2">
    <source>
        <dbReference type="SAM" id="Phobius"/>
    </source>
</evidence>
<dbReference type="CDD" id="cd02440">
    <property type="entry name" value="AdoMet_MTases"/>
    <property type="match status" value="1"/>
</dbReference>
<keyword evidence="2" id="KW-1133">Transmembrane helix</keyword>
<organism evidence="4 6">
    <name type="scientific">Perkinsus olseni</name>
    <name type="common">Perkinsus atlanticus</name>
    <dbReference type="NCBI Taxonomy" id="32597"/>
    <lineage>
        <taxon>Eukaryota</taxon>
        <taxon>Sar</taxon>
        <taxon>Alveolata</taxon>
        <taxon>Perkinsozoa</taxon>
        <taxon>Perkinsea</taxon>
        <taxon>Perkinsida</taxon>
        <taxon>Perkinsidae</taxon>
        <taxon>Perkinsus</taxon>
    </lineage>
</organism>
<dbReference type="Pfam" id="PF08241">
    <property type="entry name" value="Methyltransf_11"/>
    <property type="match status" value="1"/>
</dbReference>
<keyword evidence="2" id="KW-0472">Membrane</keyword>
<feature type="compositionally biased region" description="Polar residues" evidence="1">
    <location>
        <begin position="33"/>
        <end position="42"/>
    </location>
</feature>
<sequence length="527" mass="59425">MRLPVAIFSAILICGVVIIAISFPRLIVSPSSTSRENWQQGDNPVPVPDLTSSELTDDSNVASASLAHSEYHSPGFLPYDKRWRGCAIRYSVPIVLGFGWWFQKLHQNRTLVISDDKNNSAISCLLSFTQGALVSPGNLLDGSLHDVVIVAYALESSSRPWEDLQNYARLVNKGGHLVMLSLFFWPERGVHDYFRFLPSGLSNMAEWAGCRKLEFSDGWGSWDFWTRMAKNGPENTDNQGVDEFTEGREVNLGGKLYKSDGENYFVTWAVMGMCGVTKQWSSQLLSAGVPWPPNEQQKLASFEGHIFETGRYNFETCKGSYGRIAAHHAIEQWLVTSEVSKRAHTDLLNVSPPVGGLECWGRHFNKQNTRFVITHWNKGQHEICENLPFADGSFDFVIMQMVIEHSVFVWQCYREVQRVLKKGGIFISTNPVKFRRHPLGGSQKANQRLKEKGYAYPDNYRVLPSGNRALSLWAGFSKIHQSTGWGMKRFFAEPSFDIPKVKTHMTNDPTSGIGDPYVITAWLIAEK</sequence>
<dbReference type="EMBL" id="JABAHT010000018">
    <property type="protein sequence ID" value="KAF4669876.1"/>
    <property type="molecule type" value="Genomic_DNA"/>
</dbReference>
<evidence type="ECO:0000259" key="3">
    <source>
        <dbReference type="Pfam" id="PF08241"/>
    </source>
</evidence>
<gene>
    <name evidence="5" type="ORF">FOL46_002991</name>
    <name evidence="4" type="ORF">FOZ61_002779</name>
</gene>
<dbReference type="InterPro" id="IPR013216">
    <property type="entry name" value="Methyltransf_11"/>
</dbReference>
<dbReference type="SUPFAM" id="SSF53335">
    <property type="entry name" value="S-adenosyl-L-methionine-dependent methyltransferases"/>
    <property type="match status" value="2"/>
</dbReference>
<name>A0A7J6MEM7_PEROL</name>
<comment type="caution">
    <text evidence="4">The sequence shown here is derived from an EMBL/GenBank/DDBJ whole genome shotgun (WGS) entry which is preliminary data.</text>
</comment>
<dbReference type="Proteomes" id="UP000570595">
    <property type="component" value="Unassembled WGS sequence"/>
</dbReference>
<evidence type="ECO:0000313" key="5">
    <source>
        <dbReference type="EMBL" id="KAF4675075.1"/>
    </source>
</evidence>
<dbReference type="OrthoDB" id="2013972at2759"/>
<proteinExistence type="predicted"/>
<accession>A0A7J6MEM7</accession>
<evidence type="ECO:0000313" key="7">
    <source>
        <dbReference type="Proteomes" id="UP000572268"/>
    </source>
</evidence>
<feature type="region of interest" description="Disordered" evidence="1">
    <location>
        <begin position="33"/>
        <end position="55"/>
    </location>
</feature>
<evidence type="ECO:0000313" key="6">
    <source>
        <dbReference type="Proteomes" id="UP000570595"/>
    </source>
</evidence>
<dbReference type="Proteomes" id="UP000572268">
    <property type="component" value="Unassembled WGS sequence"/>
</dbReference>
<feature type="domain" description="Methyltransferase type 11" evidence="3">
    <location>
        <begin position="380"/>
        <end position="427"/>
    </location>
</feature>
<dbReference type="EMBL" id="JABANN010000020">
    <property type="protein sequence ID" value="KAF4675075.1"/>
    <property type="molecule type" value="Genomic_DNA"/>
</dbReference>
<evidence type="ECO:0000313" key="4">
    <source>
        <dbReference type="EMBL" id="KAF4669876.1"/>
    </source>
</evidence>
<evidence type="ECO:0000256" key="1">
    <source>
        <dbReference type="SAM" id="MobiDB-lite"/>
    </source>
</evidence>
<dbReference type="AlphaFoldDB" id="A0A7J6MEM7"/>
<dbReference type="Gene3D" id="3.40.50.150">
    <property type="entry name" value="Vaccinia Virus protein VP39"/>
    <property type="match status" value="1"/>
</dbReference>
<keyword evidence="2" id="KW-0812">Transmembrane</keyword>
<reference evidence="6 7" key="1">
    <citation type="submission" date="2020-04" db="EMBL/GenBank/DDBJ databases">
        <title>Perkinsus olseni comparative genomics.</title>
        <authorList>
            <person name="Bogema D.R."/>
        </authorList>
    </citation>
    <scope>NUCLEOTIDE SEQUENCE [LARGE SCALE GENOMIC DNA]</scope>
    <source>
        <strain evidence="4">ATCC PRA-179</strain>
        <strain evidence="5">ATCC PRA-31</strain>
    </source>
</reference>